<reference evidence="9 10" key="1">
    <citation type="submission" date="2019-07" db="EMBL/GenBank/DDBJ databases">
        <title>Whole genome shotgun sequence of Brevifollis gellanilyticus NBRC 108608.</title>
        <authorList>
            <person name="Hosoyama A."/>
            <person name="Uohara A."/>
            <person name="Ohji S."/>
            <person name="Ichikawa N."/>
        </authorList>
    </citation>
    <scope>NUCLEOTIDE SEQUENCE [LARGE SCALE GENOMIC DNA]</scope>
    <source>
        <strain evidence="9 10">NBRC 108608</strain>
    </source>
</reference>
<proteinExistence type="inferred from homology"/>
<feature type="transmembrane region" description="Helical" evidence="8">
    <location>
        <begin position="213"/>
        <end position="233"/>
    </location>
</feature>
<dbReference type="InterPro" id="IPR052017">
    <property type="entry name" value="TSUP"/>
</dbReference>
<evidence type="ECO:0000256" key="7">
    <source>
        <dbReference type="ARBA" id="ARBA00023136"/>
    </source>
</evidence>
<evidence type="ECO:0000313" key="9">
    <source>
        <dbReference type="EMBL" id="GEP43264.1"/>
    </source>
</evidence>
<feature type="transmembrane region" description="Helical" evidence="8">
    <location>
        <begin position="185"/>
        <end position="207"/>
    </location>
</feature>
<dbReference type="EMBL" id="BKAG01000016">
    <property type="protein sequence ID" value="GEP43264.1"/>
    <property type="molecule type" value="Genomic_DNA"/>
</dbReference>
<feature type="transmembrane region" description="Helical" evidence="8">
    <location>
        <begin position="111"/>
        <end position="130"/>
    </location>
</feature>
<comment type="subcellular location">
    <subcellularLocation>
        <location evidence="1 8">Cell membrane</location>
        <topology evidence="1 8">Multi-pass membrane protein</topology>
    </subcellularLocation>
</comment>
<comment type="caution">
    <text evidence="9">The sequence shown here is derived from an EMBL/GenBank/DDBJ whole genome shotgun (WGS) entry which is preliminary data.</text>
</comment>
<feature type="transmembrane region" description="Helical" evidence="8">
    <location>
        <begin position="82"/>
        <end position="104"/>
    </location>
</feature>
<feature type="transmembrane region" description="Helical" evidence="8">
    <location>
        <begin position="146"/>
        <end position="173"/>
    </location>
</feature>
<dbReference type="OrthoDB" id="9801058at2"/>
<keyword evidence="6 8" id="KW-1133">Transmembrane helix</keyword>
<sequence>MSFITDWLPQYTLFTEDSHVFLLAAIAAICIGLSKAGLSGTSTLNVVLMAQAFGAKPSVGLVLPLLIVADIMGYFLNRKGGSWKGILPMVPPAITGVIIGWFLLGHIDNSAARIVIGWLIIGLLGFHMLLNARRQDFIALTQHKGFAWSMGLCAGLVTMLANAAGPVMTVYLLSQRMEKKDHLGVFSRFFLFINLFKVPFSADLGIIHAKSLATNLVMLPFVVIGILLGWQILKRIPQKPFEWTLFVLTFFAAIWLIVG</sequence>
<dbReference type="RefSeq" id="WP_146850845.1">
    <property type="nucleotide sequence ID" value="NZ_BKAG01000016.1"/>
</dbReference>
<evidence type="ECO:0000256" key="5">
    <source>
        <dbReference type="ARBA" id="ARBA00022692"/>
    </source>
</evidence>
<keyword evidence="10" id="KW-1185">Reference proteome</keyword>
<accession>A0A512M945</accession>
<dbReference type="PANTHER" id="PTHR30269:SF37">
    <property type="entry name" value="MEMBRANE TRANSPORTER PROTEIN"/>
    <property type="match status" value="1"/>
</dbReference>
<gene>
    <name evidence="9" type="ORF">BGE01nite_25550</name>
</gene>
<dbReference type="Proteomes" id="UP000321577">
    <property type="component" value="Unassembled WGS sequence"/>
</dbReference>
<evidence type="ECO:0000256" key="8">
    <source>
        <dbReference type="RuleBase" id="RU363041"/>
    </source>
</evidence>
<evidence type="ECO:0000313" key="10">
    <source>
        <dbReference type="Proteomes" id="UP000321577"/>
    </source>
</evidence>
<keyword evidence="3" id="KW-0813">Transport</keyword>
<dbReference type="Pfam" id="PF01925">
    <property type="entry name" value="TauE"/>
    <property type="match status" value="1"/>
</dbReference>
<keyword evidence="7 8" id="KW-0472">Membrane</keyword>
<feature type="transmembrane region" description="Helical" evidence="8">
    <location>
        <begin position="20"/>
        <end position="38"/>
    </location>
</feature>
<feature type="transmembrane region" description="Helical" evidence="8">
    <location>
        <begin position="59"/>
        <end position="76"/>
    </location>
</feature>
<feature type="transmembrane region" description="Helical" evidence="8">
    <location>
        <begin position="240"/>
        <end position="258"/>
    </location>
</feature>
<dbReference type="InterPro" id="IPR002781">
    <property type="entry name" value="TM_pro_TauE-like"/>
</dbReference>
<evidence type="ECO:0000256" key="1">
    <source>
        <dbReference type="ARBA" id="ARBA00004651"/>
    </source>
</evidence>
<dbReference type="AlphaFoldDB" id="A0A512M945"/>
<comment type="similarity">
    <text evidence="2 8">Belongs to the 4-toluene sulfonate uptake permease (TSUP) (TC 2.A.102) family.</text>
</comment>
<keyword evidence="4 8" id="KW-1003">Cell membrane</keyword>
<name>A0A512M945_9BACT</name>
<evidence type="ECO:0000256" key="4">
    <source>
        <dbReference type="ARBA" id="ARBA00022475"/>
    </source>
</evidence>
<keyword evidence="5 8" id="KW-0812">Transmembrane</keyword>
<dbReference type="GO" id="GO:0005886">
    <property type="term" value="C:plasma membrane"/>
    <property type="evidence" value="ECO:0007669"/>
    <property type="project" value="UniProtKB-SubCell"/>
</dbReference>
<evidence type="ECO:0000256" key="3">
    <source>
        <dbReference type="ARBA" id="ARBA00022448"/>
    </source>
</evidence>
<protein>
    <recommendedName>
        <fullName evidence="8">Probable membrane transporter protein</fullName>
    </recommendedName>
</protein>
<evidence type="ECO:0000256" key="6">
    <source>
        <dbReference type="ARBA" id="ARBA00022989"/>
    </source>
</evidence>
<dbReference type="PANTHER" id="PTHR30269">
    <property type="entry name" value="TRANSMEMBRANE PROTEIN YFCA"/>
    <property type="match status" value="1"/>
</dbReference>
<organism evidence="9 10">
    <name type="scientific">Brevifollis gellanilyticus</name>
    <dbReference type="NCBI Taxonomy" id="748831"/>
    <lineage>
        <taxon>Bacteria</taxon>
        <taxon>Pseudomonadati</taxon>
        <taxon>Verrucomicrobiota</taxon>
        <taxon>Verrucomicrobiia</taxon>
        <taxon>Verrucomicrobiales</taxon>
        <taxon>Verrucomicrobiaceae</taxon>
    </lineage>
</organism>
<evidence type="ECO:0000256" key="2">
    <source>
        <dbReference type="ARBA" id="ARBA00009142"/>
    </source>
</evidence>